<dbReference type="EMBL" id="JASCQO010000041">
    <property type="protein sequence ID" value="MDI5934987.1"/>
    <property type="molecule type" value="Genomic_DNA"/>
</dbReference>
<reference evidence="1 2" key="1">
    <citation type="submission" date="2023-04" db="EMBL/GenBank/DDBJ databases">
        <title>Halomonas strains isolated from rhizosphere soil.</title>
        <authorList>
            <person name="Xu L."/>
            <person name="Sun J.-Q."/>
        </authorList>
    </citation>
    <scope>NUCLEOTIDE SEQUENCE [LARGE SCALE GENOMIC DNA]</scope>
    <source>
        <strain evidence="1 2">LN1S58</strain>
    </source>
</reference>
<protein>
    <submittedName>
        <fullName evidence="1">Uncharacterized protein</fullName>
    </submittedName>
</protein>
<proteinExistence type="predicted"/>
<accession>A0ABT6VLY1</accession>
<evidence type="ECO:0000313" key="1">
    <source>
        <dbReference type="EMBL" id="MDI5934987.1"/>
    </source>
</evidence>
<comment type="caution">
    <text evidence="1">The sequence shown here is derived from an EMBL/GenBank/DDBJ whole genome shotgun (WGS) entry which is preliminary data.</text>
</comment>
<dbReference type="RefSeq" id="WP_282722455.1">
    <property type="nucleotide sequence ID" value="NZ_JASCQO010000041.1"/>
</dbReference>
<name>A0ABT6VLY1_9GAMM</name>
<keyword evidence="2" id="KW-1185">Reference proteome</keyword>
<gene>
    <name evidence="1" type="ORF">QLQ84_14410</name>
</gene>
<organism evidence="1 2">
    <name type="scientific">Halomonas kalidii</name>
    <dbReference type="NCBI Taxonomy" id="3043293"/>
    <lineage>
        <taxon>Bacteria</taxon>
        <taxon>Pseudomonadati</taxon>
        <taxon>Pseudomonadota</taxon>
        <taxon>Gammaproteobacteria</taxon>
        <taxon>Oceanospirillales</taxon>
        <taxon>Halomonadaceae</taxon>
        <taxon>Halomonas</taxon>
    </lineage>
</organism>
<sequence>MAHTDITKRRTSWWERLGEHCYRASTPQLVRDMQNEASLTFEELINDLGAPLDAIFEGEVARQMNHGACLAFVPAETLMPVMMQRFGLEASRIAEDSDLRAMRRICNACPVAGQCWRAMRRDAGVEECRGFCPNAEAFDRRAAVA</sequence>
<dbReference type="Proteomes" id="UP001244242">
    <property type="component" value="Unassembled WGS sequence"/>
</dbReference>
<evidence type="ECO:0000313" key="2">
    <source>
        <dbReference type="Proteomes" id="UP001244242"/>
    </source>
</evidence>